<feature type="non-terminal residue" evidence="1">
    <location>
        <position position="125"/>
    </location>
</feature>
<reference evidence="1" key="1">
    <citation type="journal article" date="2015" name="Nature">
        <title>Complex archaea that bridge the gap between prokaryotes and eukaryotes.</title>
        <authorList>
            <person name="Spang A."/>
            <person name="Saw J.H."/>
            <person name="Jorgensen S.L."/>
            <person name="Zaremba-Niedzwiedzka K."/>
            <person name="Martijn J."/>
            <person name="Lind A.E."/>
            <person name="van Eijk R."/>
            <person name="Schleper C."/>
            <person name="Guy L."/>
            <person name="Ettema T.J."/>
        </authorList>
    </citation>
    <scope>NUCLEOTIDE SEQUENCE</scope>
</reference>
<sequence>MPIYDGSIAEHYHRQNRIQVTRRIRFELAVNNPAELTNWFQAPEVYLQMHRRVYDLCNVDRGNAAKLIRELNLNSSHNVLIYGGTFGWLAEALKAQIPGIQVSTVEASPWCQSVKDQDETGDIEG</sequence>
<organism evidence="1">
    <name type="scientific">marine sediment metagenome</name>
    <dbReference type="NCBI Taxonomy" id="412755"/>
    <lineage>
        <taxon>unclassified sequences</taxon>
        <taxon>metagenomes</taxon>
        <taxon>ecological metagenomes</taxon>
    </lineage>
</organism>
<evidence type="ECO:0000313" key="1">
    <source>
        <dbReference type="EMBL" id="KKK62347.1"/>
    </source>
</evidence>
<dbReference type="AlphaFoldDB" id="A0A0F8WZT7"/>
<protein>
    <submittedName>
        <fullName evidence="1">Uncharacterized protein</fullName>
    </submittedName>
</protein>
<gene>
    <name evidence="1" type="ORF">LCGC14_3005230</name>
</gene>
<accession>A0A0F8WZT7</accession>
<comment type="caution">
    <text evidence="1">The sequence shown here is derived from an EMBL/GenBank/DDBJ whole genome shotgun (WGS) entry which is preliminary data.</text>
</comment>
<dbReference type="EMBL" id="LAZR01062035">
    <property type="protein sequence ID" value="KKK62347.1"/>
    <property type="molecule type" value="Genomic_DNA"/>
</dbReference>
<proteinExistence type="predicted"/>
<name>A0A0F8WZT7_9ZZZZ</name>